<dbReference type="PROSITE" id="PS50871">
    <property type="entry name" value="C1Q"/>
    <property type="match status" value="1"/>
</dbReference>
<accession>A0A4Z2DY27</accession>
<feature type="region of interest" description="Disordered" evidence="4">
    <location>
        <begin position="14"/>
        <end position="34"/>
    </location>
</feature>
<dbReference type="AlphaFoldDB" id="A0A4Z2DY27"/>
<keyword evidence="7" id="KW-1185">Reference proteome</keyword>
<dbReference type="PANTHER" id="PTHR22923:SF102">
    <property type="entry name" value="CEREBELLIN 13-RELATED"/>
    <property type="match status" value="1"/>
</dbReference>
<dbReference type="Proteomes" id="UP000314294">
    <property type="component" value="Unassembled WGS sequence"/>
</dbReference>
<evidence type="ECO:0000256" key="2">
    <source>
        <dbReference type="ARBA" id="ARBA00022525"/>
    </source>
</evidence>
<dbReference type="PANTHER" id="PTHR22923">
    <property type="entry name" value="CEREBELLIN-RELATED"/>
    <property type="match status" value="1"/>
</dbReference>
<dbReference type="InterPro" id="IPR008983">
    <property type="entry name" value="Tumour_necrosis_fac-like_dom"/>
</dbReference>
<feature type="domain" description="C1q" evidence="5">
    <location>
        <begin position="71"/>
        <end position="207"/>
    </location>
</feature>
<keyword evidence="3" id="KW-0732">Signal</keyword>
<dbReference type="GO" id="GO:0005576">
    <property type="term" value="C:extracellular region"/>
    <property type="evidence" value="ECO:0007669"/>
    <property type="project" value="UniProtKB-SubCell"/>
</dbReference>
<evidence type="ECO:0000256" key="3">
    <source>
        <dbReference type="ARBA" id="ARBA00022729"/>
    </source>
</evidence>
<dbReference type="Gene3D" id="1.20.5.340">
    <property type="match status" value="1"/>
</dbReference>
<comment type="caution">
    <text evidence="6">The sequence shown here is derived from an EMBL/GenBank/DDBJ whole genome shotgun (WGS) entry which is preliminary data.</text>
</comment>
<dbReference type="OrthoDB" id="6154955at2759"/>
<comment type="subcellular location">
    <subcellularLocation>
        <location evidence="1">Secreted</location>
    </subcellularLocation>
</comment>
<protein>
    <submittedName>
        <fullName evidence="6">Complement C1q-like protein 3</fullName>
    </submittedName>
</protein>
<evidence type="ECO:0000259" key="5">
    <source>
        <dbReference type="PROSITE" id="PS50871"/>
    </source>
</evidence>
<organism evidence="6 7">
    <name type="scientific">Liparis tanakae</name>
    <name type="common">Tanaka's snailfish</name>
    <dbReference type="NCBI Taxonomy" id="230148"/>
    <lineage>
        <taxon>Eukaryota</taxon>
        <taxon>Metazoa</taxon>
        <taxon>Chordata</taxon>
        <taxon>Craniata</taxon>
        <taxon>Vertebrata</taxon>
        <taxon>Euteleostomi</taxon>
        <taxon>Actinopterygii</taxon>
        <taxon>Neopterygii</taxon>
        <taxon>Teleostei</taxon>
        <taxon>Neoteleostei</taxon>
        <taxon>Acanthomorphata</taxon>
        <taxon>Eupercaria</taxon>
        <taxon>Perciformes</taxon>
        <taxon>Cottioidei</taxon>
        <taxon>Cottales</taxon>
        <taxon>Liparidae</taxon>
        <taxon>Liparis</taxon>
    </lineage>
</organism>
<sequence>MAEKMRAMEIRLNESETRLNESETRLTESESRLTVSESRLKDSEIRLNESETRLNESETRLTESETRLTECKTQIVELRNKERPKVAFSAGIRGEAIGPFTTAITLIYRRVITNIGSAYSSSSGVYYFTFSYHAGGEHRVGLHLYKNNELLVACHDHPSLYDTADNGGNAVFVQLQQGDQVFVRLAANTHIWADDAHTTFSGCLVVE</sequence>
<evidence type="ECO:0000313" key="6">
    <source>
        <dbReference type="EMBL" id="TNN21465.1"/>
    </source>
</evidence>
<dbReference type="SMART" id="SM00110">
    <property type="entry name" value="C1Q"/>
    <property type="match status" value="1"/>
</dbReference>
<dbReference type="PRINTS" id="PR00007">
    <property type="entry name" value="COMPLEMNTC1Q"/>
</dbReference>
<dbReference type="InterPro" id="IPR001073">
    <property type="entry name" value="C1q_dom"/>
</dbReference>
<reference evidence="6 7" key="1">
    <citation type="submission" date="2019-03" db="EMBL/GenBank/DDBJ databases">
        <title>First draft genome of Liparis tanakae, snailfish: a comprehensive survey of snailfish specific genes.</title>
        <authorList>
            <person name="Kim W."/>
            <person name="Song I."/>
            <person name="Jeong J.-H."/>
            <person name="Kim D."/>
            <person name="Kim S."/>
            <person name="Ryu S."/>
            <person name="Song J.Y."/>
            <person name="Lee S.K."/>
        </authorList>
    </citation>
    <scope>NUCLEOTIDE SEQUENCE [LARGE SCALE GENOMIC DNA]</scope>
    <source>
        <tissue evidence="6">Muscle</tissue>
    </source>
</reference>
<keyword evidence="2" id="KW-0964">Secreted</keyword>
<name>A0A4Z2DY27_9TELE</name>
<dbReference type="EMBL" id="SRLO01027814">
    <property type="protein sequence ID" value="TNN21465.1"/>
    <property type="molecule type" value="Genomic_DNA"/>
</dbReference>
<evidence type="ECO:0000313" key="7">
    <source>
        <dbReference type="Proteomes" id="UP000314294"/>
    </source>
</evidence>
<dbReference type="InterPro" id="IPR050822">
    <property type="entry name" value="Cerebellin_Synaptic_Org"/>
</dbReference>
<dbReference type="Pfam" id="PF00386">
    <property type="entry name" value="C1q"/>
    <property type="match status" value="1"/>
</dbReference>
<dbReference type="SUPFAM" id="SSF49842">
    <property type="entry name" value="TNF-like"/>
    <property type="match status" value="1"/>
</dbReference>
<evidence type="ECO:0000256" key="4">
    <source>
        <dbReference type="SAM" id="MobiDB-lite"/>
    </source>
</evidence>
<dbReference type="Gene3D" id="2.60.120.40">
    <property type="match status" value="1"/>
</dbReference>
<gene>
    <name evidence="6" type="primary">C1ql3_5</name>
    <name evidence="6" type="ORF">EYF80_068424</name>
</gene>
<proteinExistence type="predicted"/>
<feature type="compositionally biased region" description="Basic and acidic residues" evidence="4">
    <location>
        <begin position="14"/>
        <end position="31"/>
    </location>
</feature>
<dbReference type="SUPFAM" id="SSF57997">
    <property type="entry name" value="Tropomyosin"/>
    <property type="match status" value="1"/>
</dbReference>
<evidence type="ECO:0000256" key="1">
    <source>
        <dbReference type="ARBA" id="ARBA00004613"/>
    </source>
</evidence>